<gene>
    <name evidence="2" type="ORF">VOLCADRAFT_87912</name>
</gene>
<dbReference type="KEGG" id="vcn:VOLCADRAFT_87912"/>
<evidence type="ECO:0000256" key="1">
    <source>
        <dbReference type="SAM" id="Phobius"/>
    </source>
</evidence>
<name>D8TMK3_VOLCA</name>
<keyword evidence="1" id="KW-0472">Membrane</keyword>
<dbReference type="GeneID" id="9624894"/>
<accession>D8TMK3</accession>
<organism evidence="3">
    <name type="scientific">Volvox carteri f. nagariensis</name>
    <dbReference type="NCBI Taxonomy" id="3068"/>
    <lineage>
        <taxon>Eukaryota</taxon>
        <taxon>Viridiplantae</taxon>
        <taxon>Chlorophyta</taxon>
        <taxon>core chlorophytes</taxon>
        <taxon>Chlorophyceae</taxon>
        <taxon>CS clade</taxon>
        <taxon>Chlamydomonadales</taxon>
        <taxon>Volvocaceae</taxon>
        <taxon>Volvox</taxon>
    </lineage>
</organism>
<keyword evidence="1" id="KW-0812">Transmembrane</keyword>
<dbReference type="Proteomes" id="UP000001058">
    <property type="component" value="Unassembled WGS sequence"/>
</dbReference>
<dbReference type="InParanoid" id="D8TMK3"/>
<evidence type="ECO:0000313" key="3">
    <source>
        <dbReference type="Proteomes" id="UP000001058"/>
    </source>
</evidence>
<dbReference type="AlphaFoldDB" id="D8TMK3"/>
<protein>
    <submittedName>
        <fullName evidence="2">Uncharacterized protein</fullName>
    </submittedName>
</protein>
<reference evidence="2 3" key="1">
    <citation type="journal article" date="2010" name="Science">
        <title>Genomic analysis of organismal complexity in the multicellular green alga Volvox carteri.</title>
        <authorList>
            <person name="Prochnik S.E."/>
            <person name="Umen J."/>
            <person name="Nedelcu A.M."/>
            <person name="Hallmann A."/>
            <person name="Miller S.M."/>
            <person name="Nishii I."/>
            <person name="Ferris P."/>
            <person name="Kuo A."/>
            <person name="Mitros T."/>
            <person name="Fritz-Laylin L.K."/>
            <person name="Hellsten U."/>
            <person name="Chapman J."/>
            <person name="Simakov O."/>
            <person name="Rensing S.A."/>
            <person name="Terry A."/>
            <person name="Pangilinan J."/>
            <person name="Kapitonov V."/>
            <person name="Jurka J."/>
            <person name="Salamov A."/>
            <person name="Shapiro H."/>
            <person name="Schmutz J."/>
            <person name="Grimwood J."/>
            <person name="Lindquist E."/>
            <person name="Lucas S."/>
            <person name="Grigoriev I.V."/>
            <person name="Schmitt R."/>
            <person name="Kirk D."/>
            <person name="Rokhsar D.S."/>
        </authorList>
    </citation>
    <scope>NUCLEOTIDE SEQUENCE [LARGE SCALE GENOMIC DNA]</scope>
    <source>
        <strain evidence="3">f. Nagariensis / Eve</strain>
    </source>
</reference>
<keyword evidence="3" id="KW-1185">Reference proteome</keyword>
<proteinExistence type="predicted"/>
<dbReference type="EMBL" id="GL378328">
    <property type="protein sequence ID" value="EFJ51138.1"/>
    <property type="molecule type" value="Genomic_DNA"/>
</dbReference>
<evidence type="ECO:0000313" key="2">
    <source>
        <dbReference type="EMBL" id="EFJ51138.1"/>
    </source>
</evidence>
<sequence>MAAAPDRKANRLKAGKLRLCLLSVEHPAWTVDLAAKPLLCAGNGTSDSYVYTQARGCRWQDQHCCNKHSSHHVDTTLATGLYGCRGPPPFFRLRGSRHPTCRTTVGHFEYTVIDSAWLMPLRLSMPLWIIFFGGVLPNSCAGLYLIRQRLVPLLLPRERPLLGCLVCPARVTLTLL</sequence>
<dbReference type="RefSeq" id="XP_002947605.1">
    <property type="nucleotide sequence ID" value="XM_002947559.1"/>
</dbReference>
<keyword evidence="1" id="KW-1133">Transmembrane helix</keyword>
<feature type="transmembrane region" description="Helical" evidence="1">
    <location>
        <begin position="127"/>
        <end position="146"/>
    </location>
</feature>